<name>A0ABQ0B1B8_9FIRM</name>
<accession>A0ABQ0B1B8</accession>
<evidence type="ECO:0000313" key="2">
    <source>
        <dbReference type="EMBL" id="GAA6270072.1"/>
    </source>
</evidence>
<organism evidence="2 3">
    <name type="scientific">Enterocloster alcoholdehydrogenati</name>
    <dbReference type="NCBI Taxonomy" id="2547410"/>
    <lineage>
        <taxon>Bacteria</taxon>
        <taxon>Bacillati</taxon>
        <taxon>Bacillota</taxon>
        <taxon>Clostridia</taxon>
        <taxon>Lachnospirales</taxon>
        <taxon>Lachnospiraceae</taxon>
        <taxon>Enterocloster</taxon>
    </lineage>
</organism>
<reference evidence="2 3" key="1">
    <citation type="submission" date="2024-04" db="EMBL/GenBank/DDBJ databases">
        <title>Defined microbial consortia suppress multidrug-resistant proinflammatory Enterobacteriaceae via ecological control.</title>
        <authorList>
            <person name="Furuichi M."/>
            <person name="Kawaguchi T."/>
            <person name="Pust M."/>
            <person name="Yasuma K."/>
            <person name="Plichta D."/>
            <person name="Hasegawa N."/>
            <person name="Ohya T."/>
            <person name="Bhattarai S."/>
            <person name="Sasajima S."/>
            <person name="Aoto Y."/>
            <person name="Tuganbaev T."/>
            <person name="Yaginuma M."/>
            <person name="Ueda M."/>
            <person name="Okahashi N."/>
            <person name="Amafuji K."/>
            <person name="Kiridooshi Y."/>
            <person name="Sugita K."/>
            <person name="Strazar M."/>
            <person name="Skelly A."/>
            <person name="Suda W."/>
            <person name="Hattori M."/>
            <person name="Nakamoto N."/>
            <person name="Caballero S."/>
            <person name="Norman J."/>
            <person name="Olle B."/>
            <person name="Tanoue T."/>
            <person name="Arita M."/>
            <person name="Bucci V."/>
            <person name="Atarashi K."/>
            <person name="Xavier R."/>
            <person name="Honda K."/>
        </authorList>
    </citation>
    <scope>NUCLEOTIDE SEQUENCE [LARGE SCALE GENOMIC DNA]</scope>
    <source>
        <strain evidence="3">f13</strain>
    </source>
</reference>
<sequence>MKRICVITQCSLPIPTSKGGAVETLAEYMINENERTPKYLFTVITVKDNCSVELARRYKYTEFVFIDYKDNRIIDRCWNIIYRILKHSYIYIPFSRSFFAALMAIKKLEKHDLYLYLAGPTTQIPILARLIDKNRLLVHLHWDGMGTPRYAASCKRVIAISRYIKEQWMKKTGSNEVTVVENCVNLDLFDKKVTEIEKTELRNKLGIHSNNKVILFVGRIIEAKGIRELIYAFQKIKDKDTVLLIIGGSNFGMKTDTPFEKEISDLIMKSEKKIIFTGYIHQSELYKYYSLADCSVMPSQFQEPAGLVAIEAQATGTPLIVTRVGGLSEYCSHEATITVEKDGNQVEHIKTAIEFLLSNPGKCAIMGEKGREFAKKYNTISFFEGLSGIFDLTLREAESSEKQQERKES</sequence>
<proteinExistence type="predicted"/>
<feature type="domain" description="Glycosyl transferase family 1" evidence="1">
    <location>
        <begin position="198"/>
        <end position="372"/>
    </location>
</feature>
<comment type="caution">
    <text evidence="2">The sequence shown here is derived from an EMBL/GenBank/DDBJ whole genome shotgun (WGS) entry which is preliminary data.</text>
</comment>
<dbReference type="RefSeq" id="WP_390470741.1">
    <property type="nucleotide sequence ID" value="NZ_BAABXL010000001.1"/>
</dbReference>
<dbReference type="Pfam" id="PF00534">
    <property type="entry name" value="Glycos_transf_1"/>
    <property type="match status" value="1"/>
</dbReference>
<dbReference type="PANTHER" id="PTHR45947:SF3">
    <property type="entry name" value="SULFOQUINOVOSYL TRANSFERASE SQD2"/>
    <property type="match status" value="1"/>
</dbReference>
<dbReference type="SUPFAM" id="SSF53756">
    <property type="entry name" value="UDP-Glycosyltransferase/glycogen phosphorylase"/>
    <property type="match status" value="1"/>
</dbReference>
<evidence type="ECO:0000259" key="1">
    <source>
        <dbReference type="Pfam" id="PF00534"/>
    </source>
</evidence>
<gene>
    <name evidence="2" type="ORF">F130042H8_31320</name>
</gene>
<dbReference type="PANTHER" id="PTHR45947">
    <property type="entry name" value="SULFOQUINOVOSYL TRANSFERASE SQD2"/>
    <property type="match status" value="1"/>
</dbReference>
<dbReference type="EMBL" id="BAABXL010000001">
    <property type="protein sequence ID" value="GAA6270072.1"/>
    <property type="molecule type" value="Genomic_DNA"/>
</dbReference>
<dbReference type="Gene3D" id="3.40.50.2000">
    <property type="entry name" value="Glycogen Phosphorylase B"/>
    <property type="match status" value="2"/>
</dbReference>
<keyword evidence="3" id="KW-1185">Reference proteome</keyword>
<dbReference type="InterPro" id="IPR050194">
    <property type="entry name" value="Glycosyltransferase_grp1"/>
</dbReference>
<protein>
    <submittedName>
        <fullName evidence="2">Glycosyltransferase family 4 protein</fullName>
    </submittedName>
</protein>
<dbReference type="InterPro" id="IPR001296">
    <property type="entry name" value="Glyco_trans_1"/>
</dbReference>
<dbReference type="Proteomes" id="UP001600894">
    <property type="component" value="Unassembled WGS sequence"/>
</dbReference>
<dbReference type="CDD" id="cd03801">
    <property type="entry name" value="GT4_PimA-like"/>
    <property type="match status" value="1"/>
</dbReference>
<evidence type="ECO:0000313" key="3">
    <source>
        <dbReference type="Proteomes" id="UP001600894"/>
    </source>
</evidence>